<sequence>MRQLLIALAIAALPVAASAQGLSRGFSDASPADRPAAKPLAAAPKQTRSNPCAAFGAGFVQVEGSTTCVKLGGGIDVGVGGSSRR</sequence>
<proteinExistence type="predicted"/>
<keyword evidence="2" id="KW-0732">Signal</keyword>
<reference evidence="3" key="1">
    <citation type="submission" date="2020-07" db="EMBL/GenBank/DDBJ databases">
        <title>Huge and variable diversity of episymbiotic CPR bacteria and DPANN archaea in groundwater ecosystems.</title>
        <authorList>
            <person name="He C.Y."/>
            <person name="Keren R."/>
            <person name="Whittaker M."/>
            <person name="Farag I.F."/>
            <person name="Doudna J."/>
            <person name="Cate J.H.D."/>
            <person name="Banfield J.F."/>
        </authorList>
    </citation>
    <scope>NUCLEOTIDE SEQUENCE</scope>
    <source>
        <strain evidence="3">NC_groundwater_1818_Pr3_B-0.1um_66_35</strain>
    </source>
</reference>
<evidence type="ECO:0000256" key="1">
    <source>
        <dbReference type="SAM" id="MobiDB-lite"/>
    </source>
</evidence>
<dbReference type="Proteomes" id="UP000782519">
    <property type="component" value="Unassembled WGS sequence"/>
</dbReference>
<comment type="caution">
    <text evidence="3">The sequence shown here is derived from an EMBL/GenBank/DDBJ whole genome shotgun (WGS) entry which is preliminary data.</text>
</comment>
<dbReference type="EMBL" id="JACRJB010000062">
    <property type="protein sequence ID" value="MBI5132150.1"/>
    <property type="molecule type" value="Genomic_DNA"/>
</dbReference>
<feature type="compositionally biased region" description="Low complexity" evidence="1">
    <location>
        <begin position="32"/>
        <end position="44"/>
    </location>
</feature>
<evidence type="ECO:0008006" key="5">
    <source>
        <dbReference type="Google" id="ProtNLM"/>
    </source>
</evidence>
<accession>A0A933S1U0</accession>
<organism evidence="3 4">
    <name type="scientific">Rhodopseudomonas palustris</name>
    <dbReference type="NCBI Taxonomy" id="1076"/>
    <lineage>
        <taxon>Bacteria</taxon>
        <taxon>Pseudomonadati</taxon>
        <taxon>Pseudomonadota</taxon>
        <taxon>Alphaproteobacteria</taxon>
        <taxon>Hyphomicrobiales</taxon>
        <taxon>Nitrobacteraceae</taxon>
        <taxon>Rhodopseudomonas</taxon>
    </lineage>
</organism>
<feature type="signal peptide" evidence="2">
    <location>
        <begin position="1"/>
        <end position="19"/>
    </location>
</feature>
<evidence type="ECO:0000313" key="4">
    <source>
        <dbReference type="Proteomes" id="UP000782519"/>
    </source>
</evidence>
<feature type="chain" id="PRO_5037944839" description="Porin" evidence="2">
    <location>
        <begin position="20"/>
        <end position="85"/>
    </location>
</feature>
<protein>
    <recommendedName>
        <fullName evidence="5">Porin</fullName>
    </recommendedName>
</protein>
<dbReference type="AlphaFoldDB" id="A0A933S1U0"/>
<feature type="region of interest" description="Disordered" evidence="1">
    <location>
        <begin position="23"/>
        <end position="44"/>
    </location>
</feature>
<evidence type="ECO:0000256" key="2">
    <source>
        <dbReference type="SAM" id="SignalP"/>
    </source>
</evidence>
<name>A0A933S1U0_RHOPL</name>
<evidence type="ECO:0000313" key="3">
    <source>
        <dbReference type="EMBL" id="MBI5132150.1"/>
    </source>
</evidence>
<gene>
    <name evidence="3" type="ORF">HZA66_22125</name>
</gene>